<dbReference type="RefSeq" id="WP_146503101.1">
    <property type="nucleotide sequence ID" value="NZ_SJPG01000001.1"/>
</dbReference>
<evidence type="ECO:0000313" key="3">
    <source>
        <dbReference type="Proteomes" id="UP000316095"/>
    </source>
</evidence>
<sequence>MTNIVAHHTPEQDRRNKIILTICLIIAVTLSIAVVVGRWNNGVDAQNHAVRVMFSVVNDYMNANEGAWPKSWQDLESFPSEGNWYDPIDFELTKKHVVIDFEPNLAQVAEQSPPEFQAIRPVNPVFDFGKDPRLVQLLMTVKRFQGDKAE</sequence>
<feature type="transmembrane region" description="Helical" evidence="1">
    <location>
        <begin position="18"/>
        <end position="39"/>
    </location>
</feature>
<name>A0A5C5XE34_9PLAN</name>
<accession>A0A5C5XE34</accession>
<keyword evidence="3" id="KW-1185">Reference proteome</keyword>
<reference evidence="2 3" key="1">
    <citation type="submission" date="2019-02" db="EMBL/GenBank/DDBJ databases">
        <title>Deep-cultivation of Planctomycetes and their phenomic and genomic characterization uncovers novel biology.</title>
        <authorList>
            <person name="Wiegand S."/>
            <person name="Jogler M."/>
            <person name="Boedeker C."/>
            <person name="Pinto D."/>
            <person name="Vollmers J."/>
            <person name="Rivas-Marin E."/>
            <person name="Kohn T."/>
            <person name="Peeters S.H."/>
            <person name="Heuer A."/>
            <person name="Rast P."/>
            <person name="Oberbeckmann S."/>
            <person name="Bunk B."/>
            <person name="Jeske O."/>
            <person name="Meyerdierks A."/>
            <person name="Storesund J.E."/>
            <person name="Kallscheuer N."/>
            <person name="Luecker S."/>
            <person name="Lage O.M."/>
            <person name="Pohl T."/>
            <person name="Merkel B.J."/>
            <person name="Hornburger P."/>
            <person name="Mueller R.-W."/>
            <person name="Bruemmer F."/>
            <person name="Labrenz M."/>
            <person name="Spormann A.M."/>
            <person name="Op Den Camp H."/>
            <person name="Overmann J."/>
            <person name="Amann R."/>
            <person name="Jetten M.S.M."/>
            <person name="Mascher T."/>
            <person name="Medema M.H."/>
            <person name="Devos D.P."/>
            <person name="Kaster A.-K."/>
            <person name="Ovreas L."/>
            <person name="Rohde M."/>
            <person name="Galperin M.Y."/>
            <person name="Jogler C."/>
        </authorList>
    </citation>
    <scope>NUCLEOTIDE SEQUENCE [LARGE SCALE GENOMIC DNA]</scope>
    <source>
        <strain evidence="2 3">Pan54</strain>
    </source>
</reference>
<keyword evidence="1" id="KW-0472">Membrane</keyword>
<protein>
    <submittedName>
        <fullName evidence="2">Uncharacterized protein</fullName>
    </submittedName>
</protein>
<comment type="caution">
    <text evidence="2">The sequence shown here is derived from an EMBL/GenBank/DDBJ whole genome shotgun (WGS) entry which is preliminary data.</text>
</comment>
<proteinExistence type="predicted"/>
<gene>
    <name evidence="2" type="ORF">Pan54_18020</name>
</gene>
<evidence type="ECO:0000256" key="1">
    <source>
        <dbReference type="SAM" id="Phobius"/>
    </source>
</evidence>
<keyword evidence="1" id="KW-1133">Transmembrane helix</keyword>
<dbReference type="EMBL" id="SJPG01000001">
    <property type="protein sequence ID" value="TWT61068.1"/>
    <property type="molecule type" value="Genomic_DNA"/>
</dbReference>
<organism evidence="2 3">
    <name type="scientific">Rubinisphaera italica</name>
    <dbReference type="NCBI Taxonomy" id="2527969"/>
    <lineage>
        <taxon>Bacteria</taxon>
        <taxon>Pseudomonadati</taxon>
        <taxon>Planctomycetota</taxon>
        <taxon>Planctomycetia</taxon>
        <taxon>Planctomycetales</taxon>
        <taxon>Planctomycetaceae</taxon>
        <taxon>Rubinisphaera</taxon>
    </lineage>
</organism>
<dbReference type="OrthoDB" id="273475at2"/>
<evidence type="ECO:0000313" key="2">
    <source>
        <dbReference type="EMBL" id="TWT61068.1"/>
    </source>
</evidence>
<keyword evidence="1" id="KW-0812">Transmembrane</keyword>
<dbReference type="Proteomes" id="UP000316095">
    <property type="component" value="Unassembled WGS sequence"/>
</dbReference>
<dbReference type="AlphaFoldDB" id="A0A5C5XE34"/>